<name>A0A137SXX8_9BACT</name>
<evidence type="ECO:0000313" key="1">
    <source>
        <dbReference type="EMBL" id="KXO17305.1"/>
    </source>
</evidence>
<proteinExistence type="predicted"/>
<accession>A0A137SXX8</accession>
<protein>
    <submittedName>
        <fullName evidence="1">Uncharacterized protein</fullName>
    </submittedName>
</protein>
<organism evidence="1 2">
    <name type="scientific">Prevotella bivia</name>
    <dbReference type="NCBI Taxonomy" id="28125"/>
    <lineage>
        <taxon>Bacteria</taxon>
        <taxon>Pseudomonadati</taxon>
        <taxon>Bacteroidota</taxon>
        <taxon>Bacteroidia</taxon>
        <taxon>Bacteroidales</taxon>
        <taxon>Prevotellaceae</taxon>
        <taxon>Prevotella</taxon>
    </lineage>
</organism>
<dbReference type="AlphaFoldDB" id="A0A137SXX8"/>
<sequence>MLFLGKNRNENYFEMAVDIKEKMEKVLSFFVDNVPLSCKNRFFERI</sequence>
<evidence type="ECO:0000313" key="2">
    <source>
        <dbReference type="Proteomes" id="UP000070093"/>
    </source>
</evidence>
<dbReference type="Proteomes" id="UP000070093">
    <property type="component" value="Unassembled WGS sequence"/>
</dbReference>
<dbReference type="EMBL" id="LTAG01000051">
    <property type="protein sequence ID" value="KXO17305.1"/>
    <property type="molecule type" value="Genomic_DNA"/>
</dbReference>
<comment type="caution">
    <text evidence="1">The sequence shown here is derived from an EMBL/GenBank/DDBJ whole genome shotgun (WGS) entry which is preliminary data.</text>
</comment>
<dbReference type="PATRIC" id="fig|28125.4.peg.1252"/>
<gene>
    <name evidence="1" type="ORF">HMPREF3202_01263</name>
</gene>
<reference evidence="1 2" key="1">
    <citation type="submission" date="2016-02" db="EMBL/GenBank/DDBJ databases">
        <authorList>
            <person name="Wen L."/>
            <person name="He K."/>
            <person name="Yang H."/>
        </authorList>
    </citation>
    <scope>NUCLEOTIDE SEQUENCE [LARGE SCALE GENOMIC DNA]</scope>
    <source>
        <strain evidence="1 2">GED7880</strain>
    </source>
</reference>